<dbReference type="InterPro" id="IPR003786">
    <property type="entry name" value="FdhD"/>
</dbReference>
<dbReference type="NCBIfam" id="TIGR00129">
    <property type="entry name" value="fdhD_narQ"/>
    <property type="match status" value="1"/>
</dbReference>
<dbReference type="InterPro" id="IPR016193">
    <property type="entry name" value="Cytidine_deaminase-like"/>
</dbReference>
<keyword evidence="4" id="KW-0808">Transferase</keyword>
<dbReference type="Gene3D" id="3.40.140.10">
    <property type="entry name" value="Cytidine Deaminase, domain 2"/>
    <property type="match status" value="1"/>
</dbReference>
<dbReference type="PANTHER" id="PTHR30592">
    <property type="entry name" value="FORMATE DEHYDROGENASE"/>
    <property type="match status" value="1"/>
</dbReference>
<dbReference type="AlphaFoldDB" id="A0A1D7XNA6"/>
<dbReference type="PIRSF" id="PIRSF015626">
    <property type="entry name" value="FdhD"/>
    <property type="match status" value="1"/>
</dbReference>
<dbReference type="KEGG" id="ctae:BGI42_13950"/>
<dbReference type="GO" id="GO:0006777">
    <property type="term" value="P:Mo-molybdopterin cofactor biosynthetic process"/>
    <property type="evidence" value="ECO:0007669"/>
    <property type="project" value="UniProtKB-UniRule"/>
</dbReference>
<proteinExistence type="inferred from homology"/>
<keyword evidence="2 3" id="KW-0501">Molybdenum cofactor biosynthesis</keyword>
<comment type="similarity">
    <text evidence="3">Belongs to the FdhD family.</text>
</comment>
<feature type="active site" description="Cysteine persulfide intermediate" evidence="3">
    <location>
        <position position="115"/>
    </location>
</feature>
<evidence type="ECO:0000313" key="5">
    <source>
        <dbReference type="Proteomes" id="UP000094652"/>
    </source>
</evidence>
<dbReference type="PANTHER" id="PTHR30592:SF1">
    <property type="entry name" value="SULFUR CARRIER PROTEIN FDHD"/>
    <property type="match status" value="1"/>
</dbReference>
<dbReference type="STRING" id="394958.BGI42_13950"/>
<evidence type="ECO:0000256" key="1">
    <source>
        <dbReference type="ARBA" id="ARBA00022490"/>
    </source>
</evidence>
<keyword evidence="5" id="KW-1185">Reference proteome</keyword>
<evidence type="ECO:0000256" key="3">
    <source>
        <dbReference type="HAMAP-Rule" id="MF_00187"/>
    </source>
</evidence>
<dbReference type="EMBL" id="CP017253">
    <property type="protein sequence ID" value="AOR24767.1"/>
    <property type="molecule type" value="Genomic_DNA"/>
</dbReference>
<gene>
    <name evidence="3" type="primary">fdhD</name>
    <name evidence="4" type="ORF">BGI42_13950</name>
</gene>
<dbReference type="OrthoDB" id="9782042at2"/>
<dbReference type="SUPFAM" id="SSF53927">
    <property type="entry name" value="Cytidine deaminase-like"/>
    <property type="match status" value="1"/>
</dbReference>
<dbReference type="Gene3D" id="3.10.20.10">
    <property type="match status" value="1"/>
</dbReference>
<dbReference type="GO" id="GO:0005737">
    <property type="term" value="C:cytoplasm"/>
    <property type="evidence" value="ECO:0007669"/>
    <property type="project" value="UniProtKB-SubCell"/>
</dbReference>
<dbReference type="Proteomes" id="UP000094652">
    <property type="component" value="Chromosome"/>
</dbReference>
<evidence type="ECO:0000313" key="4">
    <source>
        <dbReference type="EMBL" id="AOR24767.1"/>
    </source>
</evidence>
<comment type="function">
    <text evidence="3">Required for formate dehydrogenase (FDH) activity. Acts as a sulfur carrier protein that transfers sulfur from IscS to the molybdenum cofactor prior to its insertion into FDH.</text>
</comment>
<dbReference type="GO" id="GO:0016783">
    <property type="term" value="F:sulfurtransferase activity"/>
    <property type="evidence" value="ECO:0007669"/>
    <property type="project" value="InterPro"/>
</dbReference>
<name>A0A1D7XNA6_9CLOT</name>
<reference evidence="5" key="1">
    <citation type="submission" date="2016-09" db="EMBL/GenBank/DDBJ databases">
        <title>Genomics of Clostridium taeniosporum, an organism which forms endospores with ribbon-like appendages.</title>
        <authorList>
            <person name="Walker J.R."/>
        </authorList>
    </citation>
    <scope>NUCLEOTIDE SEQUENCE [LARGE SCALE GENOMIC DNA]</scope>
    <source>
        <strain evidence="5">1/k</strain>
    </source>
</reference>
<sequence length="255" mass="28715">MDKVLNCNAIKIKKDEVFEVSEILVREYALSIFLNSKKLATLFCSPEKFEELTIGFLRTEGIINSKKDIINLNIDEANGVVDVKIKNLDNVKESVYSKKVKLQNNSVDFFNDINCKPVDSNITLESNKVFEFMKKNLDYSEVFKTTGGVHCVALCDTEDIRVISEDVARHNALDKVIGEALIKDISLKDKIIILSGRVSLEMILKAAKLQIPIIISKSAPTSLSLELAKRLNITLIGFVRGNKMNIYANKQRILF</sequence>
<evidence type="ECO:0000256" key="2">
    <source>
        <dbReference type="ARBA" id="ARBA00023150"/>
    </source>
</evidence>
<dbReference type="Pfam" id="PF02634">
    <property type="entry name" value="FdhD-NarQ"/>
    <property type="match status" value="1"/>
</dbReference>
<feature type="binding site" evidence="3">
    <location>
        <begin position="238"/>
        <end position="243"/>
    </location>
    <ligand>
        <name>Mo-bis(molybdopterin guanine dinucleotide)</name>
        <dbReference type="ChEBI" id="CHEBI:60539"/>
    </ligand>
</feature>
<dbReference type="HAMAP" id="MF_00187">
    <property type="entry name" value="FdhD"/>
    <property type="match status" value="1"/>
</dbReference>
<keyword evidence="1 3" id="KW-0963">Cytoplasm</keyword>
<dbReference type="RefSeq" id="WP_069680890.1">
    <property type="nucleotide sequence ID" value="NZ_CP017253.2"/>
</dbReference>
<dbReference type="GO" id="GO:0097163">
    <property type="term" value="F:sulfur carrier activity"/>
    <property type="evidence" value="ECO:0007669"/>
    <property type="project" value="UniProtKB-UniRule"/>
</dbReference>
<comment type="subcellular location">
    <subcellularLocation>
        <location evidence="3">Cytoplasm</location>
    </subcellularLocation>
</comment>
<accession>A0A1D7XNA6</accession>
<protein>
    <recommendedName>
        <fullName evidence="3">Sulfur carrier protein FdhD</fullName>
    </recommendedName>
</protein>
<organism evidence="4 5">
    <name type="scientific">Clostridium taeniosporum</name>
    <dbReference type="NCBI Taxonomy" id="394958"/>
    <lineage>
        <taxon>Bacteria</taxon>
        <taxon>Bacillati</taxon>
        <taxon>Bacillota</taxon>
        <taxon>Clostridia</taxon>
        <taxon>Eubacteriales</taxon>
        <taxon>Clostridiaceae</taxon>
        <taxon>Clostridium</taxon>
    </lineage>
</organism>